<feature type="compositionally biased region" description="Polar residues" evidence="1">
    <location>
        <begin position="1058"/>
        <end position="1070"/>
    </location>
</feature>
<dbReference type="OrthoDB" id="6107953at2759"/>
<feature type="compositionally biased region" description="Acidic residues" evidence="1">
    <location>
        <begin position="771"/>
        <end position="789"/>
    </location>
</feature>
<feature type="compositionally biased region" description="Low complexity" evidence="1">
    <location>
        <begin position="1332"/>
        <end position="1344"/>
    </location>
</feature>
<feature type="compositionally biased region" description="Basic and acidic residues" evidence="1">
    <location>
        <begin position="1073"/>
        <end position="1084"/>
    </location>
</feature>
<feature type="region of interest" description="Disordered" evidence="1">
    <location>
        <begin position="925"/>
        <end position="1117"/>
    </location>
</feature>
<feature type="compositionally biased region" description="Polar residues" evidence="1">
    <location>
        <begin position="85"/>
        <end position="96"/>
    </location>
</feature>
<organism evidence="2 3">
    <name type="scientific">Nezara viridula</name>
    <name type="common">Southern green stink bug</name>
    <name type="synonym">Cimex viridulus</name>
    <dbReference type="NCBI Taxonomy" id="85310"/>
    <lineage>
        <taxon>Eukaryota</taxon>
        <taxon>Metazoa</taxon>
        <taxon>Ecdysozoa</taxon>
        <taxon>Arthropoda</taxon>
        <taxon>Hexapoda</taxon>
        <taxon>Insecta</taxon>
        <taxon>Pterygota</taxon>
        <taxon>Neoptera</taxon>
        <taxon>Paraneoptera</taxon>
        <taxon>Hemiptera</taxon>
        <taxon>Heteroptera</taxon>
        <taxon>Panheteroptera</taxon>
        <taxon>Pentatomomorpha</taxon>
        <taxon>Pentatomoidea</taxon>
        <taxon>Pentatomidae</taxon>
        <taxon>Pentatominae</taxon>
        <taxon>Nezara</taxon>
    </lineage>
</organism>
<feature type="compositionally biased region" description="Polar residues" evidence="1">
    <location>
        <begin position="299"/>
        <end position="315"/>
    </location>
</feature>
<feature type="compositionally biased region" description="Polar residues" evidence="1">
    <location>
        <begin position="819"/>
        <end position="828"/>
    </location>
</feature>
<dbReference type="EMBL" id="OV725082">
    <property type="protein sequence ID" value="CAH1406142.1"/>
    <property type="molecule type" value="Genomic_DNA"/>
</dbReference>
<feature type="region of interest" description="Disordered" evidence="1">
    <location>
        <begin position="428"/>
        <end position="469"/>
    </location>
</feature>
<feature type="compositionally biased region" description="Polar residues" evidence="1">
    <location>
        <begin position="208"/>
        <end position="221"/>
    </location>
</feature>
<feature type="region of interest" description="Disordered" evidence="1">
    <location>
        <begin position="259"/>
        <end position="398"/>
    </location>
</feature>
<feature type="compositionally biased region" description="Polar residues" evidence="1">
    <location>
        <begin position="705"/>
        <end position="728"/>
    </location>
</feature>
<feature type="compositionally biased region" description="Polar residues" evidence="1">
    <location>
        <begin position="259"/>
        <end position="274"/>
    </location>
</feature>
<proteinExistence type="predicted"/>
<feature type="compositionally biased region" description="Polar residues" evidence="1">
    <location>
        <begin position="515"/>
        <end position="547"/>
    </location>
</feature>
<feature type="compositionally biased region" description="Low complexity" evidence="1">
    <location>
        <begin position="452"/>
        <end position="469"/>
    </location>
</feature>
<reference evidence="2" key="1">
    <citation type="submission" date="2022-01" db="EMBL/GenBank/DDBJ databases">
        <authorList>
            <person name="King R."/>
        </authorList>
    </citation>
    <scope>NUCLEOTIDE SEQUENCE</scope>
</reference>
<name>A0A9P0HR39_NEZVI</name>
<feature type="compositionally biased region" description="Low complexity" evidence="1">
    <location>
        <begin position="377"/>
        <end position="398"/>
    </location>
</feature>
<feature type="compositionally biased region" description="Polar residues" evidence="1">
    <location>
        <begin position="750"/>
        <end position="761"/>
    </location>
</feature>
<feature type="region of interest" description="Disordered" evidence="1">
    <location>
        <begin position="75"/>
        <end position="100"/>
    </location>
</feature>
<evidence type="ECO:0000313" key="2">
    <source>
        <dbReference type="EMBL" id="CAH1406142.1"/>
    </source>
</evidence>
<feature type="compositionally biased region" description="Low complexity" evidence="1">
    <location>
        <begin position="316"/>
        <end position="326"/>
    </location>
</feature>
<feature type="region of interest" description="Disordered" evidence="1">
    <location>
        <begin position="704"/>
        <end position="836"/>
    </location>
</feature>
<feature type="compositionally biased region" description="Acidic residues" evidence="1">
    <location>
        <begin position="731"/>
        <end position="745"/>
    </location>
</feature>
<feature type="compositionally biased region" description="Pro residues" evidence="1">
    <location>
        <begin position="327"/>
        <end position="336"/>
    </location>
</feature>
<feature type="compositionally biased region" description="Acidic residues" evidence="1">
    <location>
        <begin position="1034"/>
        <end position="1043"/>
    </location>
</feature>
<dbReference type="Proteomes" id="UP001152798">
    <property type="component" value="Chromosome 6"/>
</dbReference>
<feature type="region of interest" description="Disordered" evidence="1">
    <location>
        <begin position="515"/>
        <end position="567"/>
    </location>
</feature>
<gene>
    <name evidence="2" type="ORF">NEZAVI_LOCUS14149</name>
</gene>
<feature type="compositionally biased region" description="Low complexity" evidence="1">
    <location>
        <begin position="1168"/>
        <end position="1180"/>
    </location>
</feature>
<evidence type="ECO:0000256" key="1">
    <source>
        <dbReference type="SAM" id="MobiDB-lite"/>
    </source>
</evidence>
<feature type="region of interest" description="Disordered" evidence="1">
    <location>
        <begin position="1142"/>
        <end position="1183"/>
    </location>
</feature>
<feature type="region of interest" description="Disordered" evidence="1">
    <location>
        <begin position="1304"/>
        <end position="1344"/>
    </location>
</feature>
<feature type="compositionally biased region" description="Basic and acidic residues" evidence="1">
    <location>
        <begin position="933"/>
        <end position="953"/>
    </location>
</feature>
<feature type="region of interest" description="Disordered" evidence="1">
    <location>
        <begin position="114"/>
        <end position="245"/>
    </location>
</feature>
<feature type="compositionally biased region" description="Polar residues" evidence="1">
    <location>
        <begin position="554"/>
        <end position="567"/>
    </location>
</feature>
<keyword evidence="3" id="KW-1185">Reference proteome</keyword>
<accession>A0A9P0HR39</accession>
<protein>
    <submittedName>
        <fullName evidence="2">Uncharacterized protein</fullName>
    </submittedName>
</protein>
<evidence type="ECO:0000313" key="3">
    <source>
        <dbReference type="Proteomes" id="UP001152798"/>
    </source>
</evidence>
<feature type="compositionally biased region" description="Pro residues" evidence="1">
    <location>
        <begin position="117"/>
        <end position="149"/>
    </location>
</feature>
<feature type="compositionally biased region" description="Acidic residues" evidence="1">
    <location>
        <begin position="1003"/>
        <end position="1022"/>
    </location>
</feature>
<sequence>MSCKSIHIDRLNTYYLMIGANKAITKKIGAKKAYEPPAAIQNAMMTKDKKPFTYTPGGLNLNEIRSPRMARRISRNAHTEDSCTAPVQQQPPNSGQPLPPAAIAAMQPQIAVAVLPQSPPPPPPPPPPPSGPCPPSSAPPAPTLPPPTSPSNKPLDFPPRPEFLADIASHPPLRPVGQAPRSSYDAQPPEFLADIASHPPLRPVGQAPRSSYEPQPSTIQVQLKPVSPKASVDQNDSAPIGQLPFVPRPQVEIPIQNLSISSQGVSPPIQNQVRSPLVQPVKPPVTPLAQQIRAPQTPPLQSVRTPPTPPVQSIKTPPVATVQSVTPPSPTPPPIQRQPNTPSTPTLNKSPAPWLTNKTAQKDVQPPWTMRQQSIEPQLSSPQVQQPLQQPIQTPGQQPVTRVIPIQIEGREPATPPAPMQQFVQTTPRNIQSQPPDYATAPQHHQQPSPAYMQTQPQYPQYPTPQQQYTYPQQYVPPQFQQYGQTVPQQQYVQSQPVQQEVQGRTRIIPIQMEGNGQDNQQHTSQKSVYQSQNSLPGNIQNRNQNGEADPRKFQTQTSWSGNPTQSRSFRVLQKITGSDDEPQAPLQQVPQGEVILVNRVYPAQATEPVSREYSGWGTNTPPLYPNYWYNPPQTPEEQQQFWEHYNAMCNYMAHMNATAMRYSPYPFPPYLPPYMPYPSDTEDYSNSSSDEMTIYGKIFKEHAQQMQQQAHNKSMQSIPESSDSTPADLTETEGEDTSDTDTEVEERSQNPIPSIRSVPNINIYACNSDESSEDSESEEEEEEETEDDSLPHQLSVIYEESDFSSEEGRKSSAKSPYESDNSSSSTLKNKDEDENAVKVRLPLQLKFTRLENDEEIATLIVGNSEMEASKTNETEESGLIITDIIKEESDPDITATIILKKPKANNLIKQREDSPVDFWKELNGESNVSKNVEIRTSEDDSKQDESDFHWEDDSSSTSVQTVKKGISGNDSSSEAEAAANLDDQEEINNIPKEKSAALNEVSSEDTSESDESSEEDEEEEEKACSNVKKEQSETEEEEEDSDSTSSSSSSDDDSEHSNVFNENTGQQNCLVKKKELINSKSFEESEDDSGVTSDLSRHISETDTDPECGSELSKMSRYQRAATHSRLFKLLQEECEAEDNAEKAQSISQRKERLTLPLNNTAGGEDSLSSSSGINSPSSPTVNDRLVKELIQSLLSRKKGRHFRKLPIEKLHAAALRILQEDMDRYDSVSTSDESNLFLSPVNNYNKVNAGTYTDSSLLDPESYGGNYYDYCDYYSTWGTVDSSAEPDYDIVPSKTFKILQRQAQGEPTGVKVRCPRVPSSKNVREHLTTPIPSFSSPIPKET</sequence>